<feature type="transmembrane region" description="Helical" evidence="1">
    <location>
        <begin position="106"/>
        <end position="124"/>
    </location>
</feature>
<dbReference type="PROSITE" id="PS51257">
    <property type="entry name" value="PROKAR_LIPOPROTEIN"/>
    <property type="match status" value="1"/>
</dbReference>
<accession>A0A3M8HDH4</accession>
<dbReference type="AlphaFoldDB" id="A0A3M8HDH4"/>
<keyword evidence="3" id="KW-1185">Reference proteome</keyword>
<proteinExistence type="predicted"/>
<keyword evidence="1" id="KW-0472">Membrane</keyword>
<comment type="caution">
    <text evidence="2">The sequence shown here is derived from an EMBL/GenBank/DDBJ whole genome shotgun (WGS) entry which is preliminary data.</text>
</comment>
<evidence type="ECO:0000313" key="3">
    <source>
        <dbReference type="Proteomes" id="UP000279909"/>
    </source>
</evidence>
<feature type="transmembrane region" description="Helical" evidence="1">
    <location>
        <begin position="7"/>
        <end position="29"/>
    </location>
</feature>
<sequence>MNKWIQNVLLAFIMSCSMTALFSSTPYFWMKLNIFHIPIVFIVVFCLTIGIAEDVRNSFKKVFKFEKRKDKRPIWEVGVGMIFFFSQVGFVEVFGRHLMGYELGGMPLYFVFAFMNAFLLTVIYEELFYPKQSKIQG</sequence>
<feature type="transmembrane region" description="Helical" evidence="1">
    <location>
        <begin position="35"/>
        <end position="52"/>
    </location>
</feature>
<dbReference type="RefSeq" id="WP_122971125.1">
    <property type="nucleotide sequence ID" value="NZ_RHLQ01000007.1"/>
</dbReference>
<reference evidence="2 3" key="1">
    <citation type="journal article" date="2014" name="Int. J. Syst. Evol. Microbiol.">
        <title>Lysinibacillus halotolerans sp. nov., isolated from saline-alkaline soil.</title>
        <authorList>
            <person name="Kong D."/>
            <person name="Wang Y."/>
            <person name="Zhao B."/>
            <person name="Li Y."/>
            <person name="Song J."/>
            <person name="Zhai Y."/>
            <person name="Zhang C."/>
            <person name="Wang H."/>
            <person name="Chen X."/>
            <person name="Zhao B."/>
            <person name="Ruan Z."/>
        </authorList>
    </citation>
    <scope>NUCLEOTIDE SEQUENCE [LARGE SCALE GENOMIC DNA]</scope>
    <source>
        <strain evidence="2 3">MCCC 1A12703</strain>
    </source>
</reference>
<name>A0A3M8HDH4_9BACI</name>
<evidence type="ECO:0000256" key="1">
    <source>
        <dbReference type="SAM" id="Phobius"/>
    </source>
</evidence>
<feature type="transmembrane region" description="Helical" evidence="1">
    <location>
        <begin position="73"/>
        <end position="94"/>
    </location>
</feature>
<organism evidence="2 3">
    <name type="scientific">Lysinibacillus halotolerans</name>
    <dbReference type="NCBI Taxonomy" id="1368476"/>
    <lineage>
        <taxon>Bacteria</taxon>
        <taxon>Bacillati</taxon>
        <taxon>Bacillota</taxon>
        <taxon>Bacilli</taxon>
        <taxon>Bacillales</taxon>
        <taxon>Bacillaceae</taxon>
        <taxon>Lysinibacillus</taxon>
    </lineage>
</organism>
<gene>
    <name evidence="2" type="ORF">EC501_04600</name>
</gene>
<evidence type="ECO:0000313" key="2">
    <source>
        <dbReference type="EMBL" id="RND00516.1"/>
    </source>
</evidence>
<keyword evidence="1" id="KW-1133">Transmembrane helix</keyword>
<dbReference type="EMBL" id="RHLQ01000007">
    <property type="protein sequence ID" value="RND00516.1"/>
    <property type="molecule type" value="Genomic_DNA"/>
</dbReference>
<protein>
    <submittedName>
        <fullName evidence="2">DNA polymerase I</fullName>
    </submittedName>
</protein>
<keyword evidence="1" id="KW-0812">Transmembrane</keyword>
<dbReference type="Proteomes" id="UP000279909">
    <property type="component" value="Unassembled WGS sequence"/>
</dbReference>
<dbReference type="OrthoDB" id="2452154at2"/>